<evidence type="ECO:0000313" key="2">
    <source>
        <dbReference type="WBParaSite" id="JU765_v2.g9809.t1"/>
    </source>
</evidence>
<sequence length="196" mass="22426">MAEDARNQGSEKIKEKEVEQLQPQVTKPRGRPRKEIIVSEPEGETTASQTVAASVNLGRKPQQKERVTKKELKEKRVQQLRYSIAANPTQVQMPRERKPRKLKPAEECSARTLRRRRKALKELKQQLGVDDSLTVPEAATMKISAKLTQRQYQRLRNEAKDIYPSLSAVRAYLKEIHDAVFNEMVPANNPDESNNS</sequence>
<dbReference type="WBParaSite" id="JU765_v2.g9809.t1">
    <property type="protein sequence ID" value="JU765_v2.g9809.t1"/>
    <property type="gene ID" value="JU765_v2.g9809"/>
</dbReference>
<name>A0AC34RTA2_9BILA</name>
<proteinExistence type="predicted"/>
<reference evidence="2" key="1">
    <citation type="submission" date="2022-11" db="UniProtKB">
        <authorList>
            <consortium name="WormBaseParasite"/>
        </authorList>
    </citation>
    <scope>IDENTIFICATION</scope>
</reference>
<dbReference type="Proteomes" id="UP000887576">
    <property type="component" value="Unplaced"/>
</dbReference>
<evidence type="ECO:0000313" key="1">
    <source>
        <dbReference type="Proteomes" id="UP000887576"/>
    </source>
</evidence>
<accession>A0AC34RTA2</accession>
<organism evidence="1 2">
    <name type="scientific">Panagrolaimus sp. JU765</name>
    <dbReference type="NCBI Taxonomy" id="591449"/>
    <lineage>
        <taxon>Eukaryota</taxon>
        <taxon>Metazoa</taxon>
        <taxon>Ecdysozoa</taxon>
        <taxon>Nematoda</taxon>
        <taxon>Chromadorea</taxon>
        <taxon>Rhabditida</taxon>
        <taxon>Tylenchina</taxon>
        <taxon>Panagrolaimomorpha</taxon>
        <taxon>Panagrolaimoidea</taxon>
        <taxon>Panagrolaimidae</taxon>
        <taxon>Panagrolaimus</taxon>
    </lineage>
</organism>
<protein>
    <submittedName>
        <fullName evidence="2">Uncharacterized protein</fullName>
    </submittedName>
</protein>